<evidence type="ECO:0000313" key="5">
    <source>
        <dbReference type="Proteomes" id="UP000509742"/>
    </source>
</evidence>
<dbReference type="InterPro" id="IPR014094">
    <property type="entry name" value="LpoB"/>
</dbReference>
<dbReference type="EMBL" id="AP019774">
    <property type="protein sequence ID" value="BCD70927.1"/>
    <property type="molecule type" value="Genomic_DNA"/>
</dbReference>
<reference evidence="2 5" key="2">
    <citation type="submission" date="2020-04" db="EMBL/GenBank/DDBJ databases">
        <title>Genomic analysis of gastric non-Helicobacter pylori Helicobacters isolated in Japan.</title>
        <authorList>
            <person name="Suzuki M."/>
            <person name="Rimbara E."/>
        </authorList>
    </citation>
    <scope>NUCLEOTIDE SEQUENCE [LARGE SCALE GENOMIC DNA]</scope>
    <source>
        <strain evidence="2 5">NHP19-0020</strain>
    </source>
</reference>
<keyword evidence="3" id="KW-0449">Lipoprotein</keyword>
<organism evidence="3 4">
    <name type="scientific">Helicobacter suis</name>
    <dbReference type="NCBI Taxonomy" id="104628"/>
    <lineage>
        <taxon>Bacteria</taxon>
        <taxon>Pseudomonadati</taxon>
        <taxon>Campylobacterota</taxon>
        <taxon>Epsilonproteobacteria</taxon>
        <taxon>Campylobacterales</taxon>
        <taxon>Helicobacteraceae</taxon>
        <taxon>Helicobacter</taxon>
    </lineage>
</organism>
<dbReference type="GeneID" id="56928821"/>
<evidence type="ECO:0000313" key="3">
    <source>
        <dbReference type="EMBL" id="BCD70927.1"/>
    </source>
</evidence>
<dbReference type="Gene3D" id="3.40.50.10610">
    <property type="entry name" value="ABC-type transport auxiliary lipoprotein component"/>
    <property type="match status" value="1"/>
</dbReference>
<dbReference type="NCBIfam" id="TIGR02722">
    <property type="entry name" value="lp"/>
    <property type="match status" value="1"/>
</dbReference>
<reference evidence="3 4" key="1">
    <citation type="submission" date="2019-06" db="EMBL/GenBank/DDBJ databases">
        <title>Complete genome sequence of Helicobacter suis SNTW101c.</title>
        <authorList>
            <person name="Rimbara E."/>
            <person name="Suzuki M."/>
            <person name="Matsui H."/>
            <person name="Nakamura M."/>
            <person name="Mori S."/>
            <person name="Shibayama K."/>
        </authorList>
    </citation>
    <scope>NUCLEOTIDE SEQUENCE [LARGE SCALE GENOMIC DNA]</scope>
    <source>
        <strain evidence="3 4">SNTW101c</strain>
    </source>
</reference>
<evidence type="ECO:0000313" key="2">
    <source>
        <dbReference type="EMBL" id="BCD46594.1"/>
    </source>
</evidence>
<dbReference type="RefSeq" id="WP_006564597.1">
    <property type="nucleotide sequence ID" value="NZ_AP019774.1"/>
</dbReference>
<evidence type="ECO:0000313" key="4">
    <source>
        <dbReference type="Proteomes" id="UP000317935"/>
    </source>
</evidence>
<proteinExistence type="predicted"/>
<dbReference type="Pfam" id="PF13036">
    <property type="entry name" value="LpoB"/>
    <property type="match status" value="1"/>
</dbReference>
<evidence type="ECO:0000256" key="1">
    <source>
        <dbReference type="NCBIfam" id="TIGR02722"/>
    </source>
</evidence>
<dbReference type="Proteomes" id="UP000509742">
    <property type="component" value="Chromosome"/>
</dbReference>
<protein>
    <recommendedName>
        <fullName evidence="1">Penicillin-binding protein activator LpoB</fullName>
    </recommendedName>
</protein>
<dbReference type="PROSITE" id="PS51257">
    <property type="entry name" value="PROKAR_LIPOPROTEIN"/>
    <property type="match status" value="1"/>
</dbReference>
<keyword evidence="5" id="KW-1185">Reference proteome</keyword>
<dbReference type="OrthoDB" id="272776at2"/>
<gene>
    <name evidence="3" type="primary">lpoB</name>
    <name evidence="2" type="ORF">NHP190020_16330</name>
    <name evidence="3" type="ORF">SNTW_15720</name>
</gene>
<dbReference type="AlphaFoldDB" id="A0A6J4CZK2"/>
<dbReference type="EMBL" id="AP023036">
    <property type="protein sequence ID" value="BCD46594.1"/>
    <property type="molecule type" value="Genomic_DNA"/>
</dbReference>
<name>A0A6J4CZK2_9HELI</name>
<sequence>MREWILKGIHSPKIWVSCVLGSLLLTGCGQQVSYVSKHDQESKKYVTAGLDYQDIEYAAKTAVQSMLASKEMQGLQGKKVIAVSDVINDTEQHFDPQQLTQMVIQTLQEQVKDKYYVTRFVAGSGGATDQMIAKARKLRDNEEVNQETTQEKGTIRAPDLSLSGKIIQRNARVSSTKQRIDYVFILSITSVHNGLEVWSHEFPITKLGSNKSVAW</sequence>
<dbReference type="Proteomes" id="UP000317935">
    <property type="component" value="Chromosome"/>
</dbReference>
<accession>A0A6J4CZK2</accession>